<name>A0A975GBN7_9THEO</name>
<dbReference type="Gene3D" id="2.30.30.30">
    <property type="match status" value="1"/>
</dbReference>
<dbReference type="InterPro" id="IPR005824">
    <property type="entry name" value="KOW"/>
</dbReference>
<dbReference type="Pfam" id="PF00467">
    <property type="entry name" value="KOW"/>
    <property type="match status" value="1"/>
</dbReference>
<dbReference type="InterPro" id="IPR006645">
    <property type="entry name" value="NGN-like_dom"/>
</dbReference>
<evidence type="ECO:0000313" key="5">
    <source>
        <dbReference type="EMBL" id="QSZ28332.1"/>
    </source>
</evidence>
<accession>A0A975GBN7</accession>
<keyword evidence="3" id="KW-0804">Transcription</keyword>
<dbReference type="Gene3D" id="3.30.70.940">
    <property type="entry name" value="NusG, N-terminal domain"/>
    <property type="match status" value="1"/>
</dbReference>
<proteinExistence type="predicted"/>
<dbReference type="Pfam" id="PF02357">
    <property type="entry name" value="NusG"/>
    <property type="match status" value="1"/>
</dbReference>
<dbReference type="RefSeq" id="WP_284681052.1">
    <property type="nucleotide sequence ID" value="NZ_CP060096.1"/>
</dbReference>
<protein>
    <submittedName>
        <fullName evidence="5">Antiterminator LoaP</fullName>
    </submittedName>
</protein>
<dbReference type="GO" id="GO:0006354">
    <property type="term" value="P:DNA-templated transcription elongation"/>
    <property type="evidence" value="ECO:0007669"/>
    <property type="project" value="InterPro"/>
</dbReference>
<evidence type="ECO:0000256" key="2">
    <source>
        <dbReference type="ARBA" id="ARBA00023015"/>
    </source>
</evidence>
<dbReference type="InterPro" id="IPR043425">
    <property type="entry name" value="NusG-like"/>
</dbReference>
<evidence type="ECO:0000313" key="6">
    <source>
        <dbReference type="Proteomes" id="UP000671913"/>
    </source>
</evidence>
<dbReference type="SMART" id="SM00738">
    <property type="entry name" value="NGN"/>
    <property type="match status" value="1"/>
</dbReference>
<organism evidence="5 6">
    <name type="scientific">Aceticella autotrophica</name>
    <dbReference type="NCBI Taxonomy" id="2755338"/>
    <lineage>
        <taxon>Bacteria</taxon>
        <taxon>Bacillati</taxon>
        <taxon>Bacillota</taxon>
        <taxon>Clostridia</taxon>
        <taxon>Thermoanaerobacterales</taxon>
        <taxon>Thermoanaerobacteraceae</taxon>
        <taxon>Aceticella</taxon>
    </lineage>
</organism>
<reference evidence="5" key="1">
    <citation type="submission" date="2020-08" db="EMBL/GenBank/DDBJ databases">
        <title>Genomic insights into the carbon and energy metabolism of the first obligate autotrophic acetogenic bacterium Aceticella autotrophica gen. nov., sp. nov.</title>
        <authorList>
            <person name="Toshchakov S.V."/>
            <person name="Elcheninov A.G."/>
            <person name="Kublanov I.V."/>
            <person name="Frolov E.N."/>
            <person name="Lebedinsky A.V."/>
        </authorList>
    </citation>
    <scope>NUCLEOTIDE SEQUENCE</scope>
    <source>
        <strain evidence="5">3443-3Ac</strain>
    </source>
</reference>
<evidence type="ECO:0000256" key="3">
    <source>
        <dbReference type="ARBA" id="ARBA00023163"/>
    </source>
</evidence>
<dbReference type="Proteomes" id="UP000671913">
    <property type="component" value="Chromosome"/>
</dbReference>
<dbReference type="NCBIfam" id="NF033641">
    <property type="entry name" value="antiterm_LoaP"/>
    <property type="match status" value="1"/>
</dbReference>
<feature type="domain" description="NusG-like N-terminal" evidence="4">
    <location>
        <begin position="1"/>
        <end position="104"/>
    </location>
</feature>
<dbReference type="AlphaFoldDB" id="A0A975GBN7"/>
<keyword evidence="6" id="KW-1185">Reference proteome</keyword>
<dbReference type="InterPro" id="IPR008991">
    <property type="entry name" value="Translation_prot_SH3-like_sf"/>
</dbReference>
<gene>
    <name evidence="5" type="primary">loaP</name>
    <name evidence="5" type="ORF">ACETAC_03800</name>
</gene>
<dbReference type="EMBL" id="CP060096">
    <property type="protein sequence ID" value="QSZ28332.1"/>
    <property type="molecule type" value="Genomic_DNA"/>
</dbReference>
<evidence type="ECO:0000256" key="1">
    <source>
        <dbReference type="ARBA" id="ARBA00022814"/>
    </source>
</evidence>
<dbReference type="InterPro" id="IPR014722">
    <property type="entry name" value="Rib_uL2_dom2"/>
</dbReference>
<dbReference type="PANTHER" id="PTHR30265">
    <property type="entry name" value="RHO-INTERACTING TRANSCRIPTION TERMINATION FACTOR NUSG"/>
    <property type="match status" value="1"/>
</dbReference>
<dbReference type="PANTHER" id="PTHR30265:SF4">
    <property type="entry name" value="KOW MOTIF FAMILY PROTEIN, EXPRESSED"/>
    <property type="match status" value="1"/>
</dbReference>
<dbReference type="SUPFAM" id="SSF82679">
    <property type="entry name" value="N-utilization substance G protein NusG, N-terminal domain"/>
    <property type="match status" value="1"/>
</dbReference>
<dbReference type="GO" id="GO:0031564">
    <property type="term" value="P:transcription antitermination"/>
    <property type="evidence" value="ECO:0007669"/>
    <property type="project" value="UniProtKB-KW"/>
</dbReference>
<dbReference type="KEGG" id="aaut:ACETAC_03800"/>
<dbReference type="SUPFAM" id="SSF50104">
    <property type="entry name" value="Translation proteins SH3-like domain"/>
    <property type="match status" value="1"/>
</dbReference>
<evidence type="ECO:0000259" key="4">
    <source>
        <dbReference type="SMART" id="SM00738"/>
    </source>
</evidence>
<keyword evidence="1" id="KW-0889">Transcription antitermination</keyword>
<dbReference type="CDD" id="cd06091">
    <property type="entry name" value="KOW_NusG"/>
    <property type="match status" value="1"/>
</dbReference>
<dbReference type="InterPro" id="IPR047663">
    <property type="entry name" value="Transcription_antiterm_LoaP"/>
</dbReference>
<sequence>MEEWYVIFTKTGEEEKLGKILEIFFCKKELKVLIPRRKIIERKEKQKTEKIKLLFPGYVFIKTKMCNEVYHRINNIYKFAKLLKEELEPAVVREDEMRIILSLTGNSDLIGFSKGIDVGGRIKIIDGPLKGYEGLIEKIDRRKNRAKIRLNIIGDCKLIDVGIHIIDTDDNKILNDAS</sequence>
<dbReference type="InterPro" id="IPR036735">
    <property type="entry name" value="NGN_dom_sf"/>
</dbReference>
<dbReference type="CDD" id="cd08000">
    <property type="entry name" value="NGN"/>
    <property type="match status" value="1"/>
</dbReference>
<keyword evidence="2" id="KW-0805">Transcription regulation</keyword>